<reference evidence="7 8" key="1">
    <citation type="submission" date="2018-06" db="EMBL/GenBank/DDBJ databases">
        <title>Extensive metabolic versatility and redundancy in microbially diverse, dynamic hydrothermal sediments.</title>
        <authorList>
            <person name="Dombrowski N."/>
            <person name="Teske A."/>
            <person name="Baker B.J."/>
        </authorList>
    </citation>
    <scope>NUCLEOTIDE SEQUENCE [LARGE SCALE GENOMIC DNA]</scope>
    <source>
        <strain evidence="7">B66_G16</strain>
    </source>
</reference>
<feature type="non-terminal residue" evidence="7">
    <location>
        <position position="1"/>
    </location>
</feature>
<keyword evidence="3" id="KW-0949">S-adenosyl-L-methionine</keyword>
<comment type="cofactor">
    <cofactor evidence="1">
        <name>[4Fe-4S] cluster</name>
        <dbReference type="ChEBI" id="CHEBI:49883"/>
    </cofactor>
</comment>
<gene>
    <name evidence="7" type="ORF">DRJ31_08630</name>
</gene>
<comment type="caution">
    <text evidence="7">The sequence shown here is derived from an EMBL/GenBank/DDBJ whole genome shotgun (WGS) entry which is preliminary data.</text>
</comment>
<dbReference type="GO" id="GO:0051539">
    <property type="term" value="F:4 iron, 4 sulfur cluster binding"/>
    <property type="evidence" value="ECO:0007669"/>
    <property type="project" value="UniProtKB-KW"/>
</dbReference>
<protein>
    <submittedName>
        <fullName evidence="7">AmmeMemoRadiSam system radical SAM enzyme</fullName>
    </submittedName>
</protein>
<keyword evidence="5" id="KW-0408">Iron</keyword>
<organism evidence="7 8">
    <name type="scientific">Thermoproteota archaeon</name>
    <dbReference type="NCBI Taxonomy" id="2056631"/>
    <lineage>
        <taxon>Archaea</taxon>
        <taxon>Thermoproteota</taxon>
    </lineage>
</organism>
<evidence type="ECO:0000256" key="1">
    <source>
        <dbReference type="ARBA" id="ARBA00001966"/>
    </source>
</evidence>
<dbReference type="AlphaFoldDB" id="A0A497EL73"/>
<evidence type="ECO:0000313" key="7">
    <source>
        <dbReference type="EMBL" id="RLE47582.1"/>
    </source>
</evidence>
<evidence type="ECO:0000256" key="6">
    <source>
        <dbReference type="ARBA" id="ARBA00023014"/>
    </source>
</evidence>
<dbReference type="PANTHER" id="PTHR30352:SF5">
    <property type="entry name" value="PYRUVATE FORMATE-LYASE 1-ACTIVATING ENZYME"/>
    <property type="match status" value="1"/>
</dbReference>
<dbReference type="GO" id="GO:0046872">
    <property type="term" value="F:metal ion binding"/>
    <property type="evidence" value="ECO:0007669"/>
    <property type="project" value="UniProtKB-KW"/>
</dbReference>
<dbReference type="Proteomes" id="UP000278475">
    <property type="component" value="Unassembled WGS sequence"/>
</dbReference>
<dbReference type="InterPro" id="IPR034457">
    <property type="entry name" value="Organic_radical-activating"/>
</dbReference>
<dbReference type="EMBL" id="QMQV01000118">
    <property type="protein sequence ID" value="RLE47582.1"/>
    <property type="molecule type" value="Genomic_DNA"/>
</dbReference>
<dbReference type="PANTHER" id="PTHR30352">
    <property type="entry name" value="PYRUVATE FORMATE-LYASE-ACTIVATING ENZYME"/>
    <property type="match status" value="1"/>
</dbReference>
<evidence type="ECO:0000256" key="3">
    <source>
        <dbReference type="ARBA" id="ARBA00022691"/>
    </source>
</evidence>
<accession>A0A497EL73</accession>
<name>A0A497EL73_9CREN</name>
<evidence type="ECO:0000313" key="8">
    <source>
        <dbReference type="Proteomes" id="UP000278475"/>
    </source>
</evidence>
<evidence type="ECO:0000256" key="2">
    <source>
        <dbReference type="ARBA" id="ARBA00022485"/>
    </source>
</evidence>
<proteinExistence type="predicted"/>
<keyword evidence="6" id="KW-0411">Iron-sulfur</keyword>
<evidence type="ECO:0000256" key="5">
    <source>
        <dbReference type="ARBA" id="ARBA00023004"/>
    </source>
</evidence>
<evidence type="ECO:0000256" key="4">
    <source>
        <dbReference type="ARBA" id="ARBA00022723"/>
    </source>
</evidence>
<sequence length="108" mass="12426">LCEWVKDNCGDHTPLHFSRFFPAYKMIDIPPTPIETLERAWKIAKDVGLKYVYIGNVPGHKYDNTYCYNCGELLIKRYGFQILDYRITNGKCPSCGAKIDIIGDYVGR</sequence>
<keyword evidence="4" id="KW-0479">Metal-binding</keyword>
<keyword evidence="2" id="KW-0004">4Fe-4S</keyword>